<sequence>MWNRSELKTKAKSVLKSTYWKSLLVSVIIAFAGGTGSRSSSSYNAGNMSGNDFNVNGYIVNQDTFNYIMTIAGGILLIVAIVAIALRLFIGYPLEIGGRKFFIQGAKEDADLNYLGYGFKKEGYLNIVKTMFLRGLYNFFWSLLFIIPGIIKYYAYSMVPYILAENPQMESDRAIELSMDMTKGHKLDIWVLELSFIGWYFLGALLFFVGTIFVWPYENATKAELYLVLRQNAIKTGLCSAYELSDN</sequence>
<keyword evidence="1" id="KW-0472">Membrane</keyword>
<dbReference type="PANTHER" id="PTHR40076:SF1">
    <property type="entry name" value="MEMBRANE PROTEIN"/>
    <property type="match status" value="1"/>
</dbReference>
<dbReference type="AlphaFoldDB" id="A0A6A7KAW5"/>
<dbReference type="Proteomes" id="UP000440004">
    <property type="component" value="Unassembled WGS sequence"/>
</dbReference>
<feature type="transmembrane region" description="Helical" evidence="1">
    <location>
        <begin position="136"/>
        <end position="156"/>
    </location>
</feature>
<keyword evidence="1" id="KW-1133">Transmembrane helix</keyword>
<keyword evidence="3" id="KW-1185">Reference proteome</keyword>
<evidence type="ECO:0000313" key="3">
    <source>
        <dbReference type="Proteomes" id="UP000440004"/>
    </source>
</evidence>
<dbReference type="EMBL" id="WHNX01000023">
    <property type="protein sequence ID" value="MPW26660.1"/>
    <property type="molecule type" value="Genomic_DNA"/>
</dbReference>
<feature type="transmembrane region" description="Helical" evidence="1">
    <location>
        <begin position="197"/>
        <end position="217"/>
    </location>
</feature>
<comment type="caution">
    <text evidence="2">The sequence shown here is derived from an EMBL/GenBank/DDBJ whole genome shotgun (WGS) entry which is preliminary data.</text>
</comment>
<evidence type="ECO:0000256" key="1">
    <source>
        <dbReference type="SAM" id="Phobius"/>
    </source>
</evidence>
<keyword evidence="1" id="KW-0812">Transmembrane</keyword>
<dbReference type="PANTHER" id="PTHR40076">
    <property type="entry name" value="MEMBRANE PROTEIN-RELATED"/>
    <property type="match status" value="1"/>
</dbReference>
<name>A0A6A7KAW5_9FIRM</name>
<accession>A0A6A7KAW5</accession>
<dbReference type="Pfam" id="PF06161">
    <property type="entry name" value="DUF975"/>
    <property type="match status" value="1"/>
</dbReference>
<proteinExistence type="predicted"/>
<feature type="transmembrane region" description="Helical" evidence="1">
    <location>
        <begin position="65"/>
        <end position="90"/>
    </location>
</feature>
<gene>
    <name evidence="2" type="ORF">GC105_12760</name>
</gene>
<evidence type="ECO:0000313" key="2">
    <source>
        <dbReference type="EMBL" id="MPW26660.1"/>
    </source>
</evidence>
<reference evidence="2 3" key="1">
    <citation type="submission" date="2019-10" db="EMBL/GenBank/DDBJ databases">
        <title>Alkalibaculum tamaniensis sp.nov., a new alkaliphilic acetogen, isolated on methoxylated aromatics from a mud volcano.</title>
        <authorList>
            <person name="Khomyakova M.A."/>
            <person name="Merkel A.Y."/>
            <person name="Bonch-Osmolovskaya E.A."/>
            <person name="Slobodkin A.I."/>
        </authorList>
    </citation>
    <scope>NUCLEOTIDE SEQUENCE [LARGE SCALE GENOMIC DNA]</scope>
    <source>
        <strain evidence="2 3">M08DMB</strain>
    </source>
</reference>
<protein>
    <submittedName>
        <fullName evidence="2">DUF975 family protein</fullName>
    </submittedName>
</protein>
<organism evidence="2 3">
    <name type="scientific">Alkalibaculum sporogenes</name>
    <dbReference type="NCBI Taxonomy" id="2655001"/>
    <lineage>
        <taxon>Bacteria</taxon>
        <taxon>Bacillati</taxon>
        <taxon>Bacillota</taxon>
        <taxon>Clostridia</taxon>
        <taxon>Eubacteriales</taxon>
        <taxon>Eubacteriaceae</taxon>
        <taxon>Alkalibaculum</taxon>
    </lineage>
</organism>
<dbReference type="InterPro" id="IPR010380">
    <property type="entry name" value="DUF975"/>
</dbReference>